<dbReference type="Proteomes" id="UP000616785">
    <property type="component" value="Unassembled WGS sequence"/>
</dbReference>
<name>A0AA40XZS2_STEMA</name>
<proteinExistence type="predicted"/>
<evidence type="ECO:0000313" key="2">
    <source>
        <dbReference type="Proteomes" id="UP000616785"/>
    </source>
</evidence>
<reference evidence="1" key="1">
    <citation type="submission" date="2020-11" db="EMBL/GenBank/DDBJ databases">
        <title>Enhanced detection system for hospital associated transmission using whole genome sequencing surveillance.</title>
        <authorList>
            <person name="Harrison L.H."/>
            <person name="Van Tyne D."/>
            <person name="Marsh J.W."/>
            <person name="Griffith M.P."/>
            <person name="Snyder D.J."/>
            <person name="Cooper V.S."/>
            <person name="Mustapha M."/>
        </authorList>
    </citation>
    <scope>NUCLEOTIDE SEQUENCE</scope>
    <source>
        <strain evidence="1">STEN00092</strain>
    </source>
</reference>
<gene>
    <name evidence="1" type="ORF">I5U57_11275</name>
</gene>
<dbReference type="EMBL" id="JADUNO010000032">
    <property type="protein sequence ID" value="MBH1640022.1"/>
    <property type="molecule type" value="Genomic_DNA"/>
</dbReference>
<dbReference type="AlphaFoldDB" id="A0AA40XZS2"/>
<evidence type="ECO:0000313" key="1">
    <source>
        <dbReference type="EMBL" id="MBH1640022.1"/>
    </source>
</evidence>
<comment type="caution">
    <text evidence="1">The sequence shown here is derived from an EMBL/GenBank/DDBJ whole genome shotgun (WGS) entry which is preliminary data.</text>
</comment>
<sequence>MVRVEYSHHCFSQDPEKVEGFDPEHLYHWAARPKDPRVFCPLRWEASKELPRLIQHLDERNCYPTRRENYFAVKRDHPSGHYVMYFRAERRLTGGADVRLFVESAYHREDMDVTIAKAEKTSIIDILVKS</sequence>
<organism evidence="1 2">
    <name type="scientific">Stenotrophomonas maltophilia</name>
    <name type="common">Pseudomonas maltophilia</name>
    <name type="synonym">Xanthomonas maltophilia</name>
    <dbReference type="NCBI Taxonomy" id="40324"/>
    <lineage>
        <taxon>Bacteria</taxon>
        <taxon>Pseudomonadati</taxon>
        <taxon>Pseudomonadota</taxon>
        <taxon>Gammaproteobacteria</taxon>
        <taxon>Lysobacterales</taxon>
        <taxon>Lysobacteraceae</taxon>
        <taxon>Stenotrophomonas</taxon>
        <taxon>Stenotrophomonas maltophilia group</taxon>
    </lineage>
</organism>
<protein>
    <submittedName>
        <fullName evidence="1">Uncharacterized protein</fullName>
    </submittedName>
</protein>
<accession>A0AA40XZS2</accession>